<comment type="caution">
    <text evidence="1">The sequence shown here is derived from an EMBL/GenBank/DDBJ whole genome shotgun (WGS) entry which is preliminary data.</text>
</comment>
<name>A0A9D1WX78_9FIRM</name>
<dbReference type="Pfam" id="PF19546">
    <property type="entry name" value="DUF6070"/>
    <property type="match status" value="1"/>
</dbReference>
<evidence type="ECO:0000313" key="1">
    <source>
        <dbReference type="EMBL" id="HIX67715.1"/>
    </source>
</evidence>
<accession>A0A9D1WX78</accession>
<gene>
    <name evidence="1" type="ORF">H9735_06250</name>
</gene>
<dbReference type="EMBL" id="DXEM01000019">
    <property type="protein sequence ID" value="HIX67715.1"/>
    <property type="molecule type" value="Genomic_DNA"/>
</dbReference>
<organism evidence="1 2">
    <name type="scientific">Candidatus Anaerostipes excrementavium</name>
    <dbReference type="NCBI Taxonomy" id="2838463"/>
    <lineage>
        <taxon>Bacteria</taxon>
        <taxon>Bacillati</taxon>
        <taxon>Bacillota</taxon>
        <taxon>Clostridia</taxon>
        <taxon>Lachnospirales</taxon>
        <taxon>Lachnospiraceae</taxon>
        <taxon>Anaerostipes</taxon>
    </lineage>
</organism>
<reference evidence="1" key="1">
    <citation type="journal article" date="2021" name="PeerJ">
        <title>Extensive microbial diversity within the chicken gut microbiome revealed by metagenomics and culture.</title>
        <authorList>
            <person name="Gilroy R."/>
            <person name="Ravi A."/>
            <person name="Getino M."/>
            <person name="Pursley I."/>
            <person name="Horton D.L."/>
            <person name="Alikhan N.F."/>
            <person name="Baker D."/>
            <person name="Gharbi K."/>
            <person name="Hall N."/>
            <person name="Watson M."/>
            <person name="Adriaenssens E.M."/>
            <person name="Foster-Nyarko E."/>
            <person name="Jarju S."/>
            <person name="Secka A."/>
            <person name="Antonio M."/>
            <person name="Oren A."/>
            <person name="Chaudhuri R.R."/>
            <person name="La Ragione R."/>
            <person name="Hildebrand F."/>
            <person name="Pallen M.J."/>
        </authorList>
    </citation>
    <scope>NUCLEOTIDE SEQUENCE</scope>
    <source>
        <strain evidence="1">CHK191-13928</strain>
    </source>
</reference>
<evidence type="ECO:0000313" key="2">
    <source>
        <dbReference type="Proteomes" id="UP000886721"/>
    </source>
</evidence>
<protein>
    <submittedName>
        <fullName evidence="1">Uncharacterized protein</fullName>
    </submittedName>
</protein>
<sequence length="226" mass="25059">MWLEKPRKSWKHICWSKRSVRLFFVLFLIGILSTGCGGKAEEKDSYKAEETAGEENTWKPLSVSEEEKQQAETVVKQAAKAYHGIFPYQEAGKAISADDKQKVLKAMGSQGLSAIASESGAVMENGQALERFYEKTQDDKTGETSIVRVNPSGGFSAIFLKSEAGNLTGILATAVWESDGEISISELVKYKVKQLELTAEGKMICEFYLSDQDEMQNDGLMEFCLK</sequence>
<dbReference type="InterPro" id="IPR045714">
    <property type="entry name" value="DUF6070"/>
</dbReference>
<dbReference type="AlphaFoldDB" id="A0A9D1WX78"/>
<proteinExistence type="predicted"/>
<reference evidence="1" key="2">
    <citation type="submission" date="2021-04" db="EMBL/GenBank/DDBJ databases">
        <authorList>
            <person name="Gilroy R."/>
        </authorList>
    </citation>
    <scope>NUCLEOTIDE SEQUENCE</scope>
    <source>
        <strain evidence="1">CHK191-13928</strain>
    </source>
</reference>
<dbReference type="Proteomes" id="UP000886721">
    <property type="component" value="Unassembled WGS sequence"/>
</dbReference>